<feature type="compositionally biased region" description="Low complexity" evidence="11">
    <location>
        <begin position="189"/>
        <end position="210"/>
    </location>
</feature>
<evidence type="ECO:0000313" key="13">
    <source>
        <dbReference type="EMBL" id="KAF2283582.1"/>
    </source>
</evidence>
<organism evidence="13 14">
    <name type="scientific">Hevea brasiliensis</name>
    <name type="common">Para rubber tree</name>
    <name type="synonym">Siphonia brasiliensis</name>
    <dbReference type="NCBI Taxonomy" id="3981"/>
    <lineage>
        <taxon>Eukaryota</taxon>
        <taxon>Viridiplantae</taxon>
        <taxon>Streptophyta</taxon>
        <taxon>Embryophyta</taxon>
        <taxon>Tracheophyta</taxon>
        <taxon>Spermatophyta</taxon>
        <taxon>Magnoliopsida</taxon>
        <taxon>eudicotyledons</taxon>
        <taxon>Gunneridae</taxon>
        <taxon>Pentapetalae</taxon>
        <taxon>rosids</taxon>
        <taxon>fabids</taxon>
        <taxon>Malpighiales</taxon>
        <taxon>Euphorbiaceae</taxon>
        <taxon>Crotonoideae</taxon>
        <taxon>Micrandreae</taxon>
        <taxon>Hevea</taxon>
    </lineage>
</organism>
<keyword evidence="3" id="KW-1003">Cell membrane</keyword>
<dbReference type="PANTHER" id="PTHR32382:SF6">
    <property type="entry name" value="FASCICLIN-LIKE ARABINOGALACTAN PROTEIN 14"/>
    <property type="match status" value="1"/>
</dbReference>
<evidence type="ECO:0000256" key="11">
    <source>
        <dbReference type="SAM" id="MobiDB-lite"/>
    </source>
</evidence>
<evidence type="ECO:0000256" key="9">
    <source>
        <dbReference type="ARBA" id="ARBA00023288"/>
    </source>
</evidence>
<sequence>MAFNITRILSSSPDFSTFNNLLTQTGLAQQINSRQTITILAVSNDAVGSLSGKPLDLTKRILGAHVVLDYYDQTKLKNLEKKSSILTTLYQTTGIADNQQGFLNITKTPNGIMFGSAVKGAPLTASLEGSVVSQPYNISVLKVSRVIEAPGIDNVAPSPPPGAPEKAPAPAPTKAKSPAPVAEEPVADNAPIEAPTEAPTPADAPEANAPISSPPEPNSTPADDATAPAVPPSQESVSSLGKAVTSCLLPYGANQCELYRYVPETSKMLNIWAYASLPNRGRLTLGPWPRGPRCRTGLELCPVTMWYQSKAQTIRITPSAPTDRGRQGADGDKGVAEIGLGRMSGLNGTEVDMGFSIPHRTRKGRSEGQVRPIMQHLVSNMMNLDKGILEDVCVRKWVSALAN</sequence>
<dbReference type="PROSITE" id="PS50213">
    <property type="entry name" value="FAS1"/>
    <property type="match status" value="1"/>
</dbReference>
<keyword evidence="6" id="KW-0654">Proteoglycan</keyword>
<evidence type="ECO:0000256" key="6">
    <source>
        <dbReference type="ARBA" id="ARBA00022974"/>
    </source>
</evidence>
<dbReference type="EMBL" id="JAAGAX010000018">
    <property type="protein sequence ID" value="KAF2283582.1"/>
    <property type="molecule type" value="Genomic_DNA"/>
</dbReference>
<proteinExistence type="inferred from homology"/>
<feature type="compositionally biased region" description="Pro residues" evidence="11">
    <location>
        <begin position="157"/>
        <end position="171"/>
    </location>
</feature>
<dbReference type="SUPFAM" id="SSF82153">
    <property type="entry name" value="FAS1 domain"/>
    <property type="match status" value="1"/>
</dbReference>
<reference evidence="13 14" key="1">
    <citation type="journal article" date="2020" name="Mol. Plant">
        <title>The Chromosome-Based Rubber Tree Genome Provides New Insights into Spurge Genome Evolution and Rubber Biosynthesis.</title>
        <authorList>
            <person name="Liu J."/>
            <person name="Shi C."/>
            <person name="Shi C.C."/>
            <person name="Li W."/>
            <person name="Zhang Q.J."/>
            <person name="Zhang Y."/>
            <person name="Li K."/>
            <person name="Lu H.F."/>
            <person name="Shi C."/>
            <person name="Zhu S.T."/>
            <person name="Xiao Z.Y."/>
            <person name="Nan H."/>
            <person name="Yue Y."/>
            <person name="Zhu X.G."/>
            <person name="Wu Y."/>
            <person name="Hong X.N."/>
            <person name="Fan G.Y."/>
            <person name="Tong Y."/>
            <person name="Zhang D."/>
            <person name="Mao C.L."/>
            <person name="Liu Y.L."/>
            <person name="Hao S.J."/>
            <person name="Liu W.Q."/>
            <person name="Lv M.Q."/>
            <person name="Zhang H.B."/>
            <person name="Liu Y."/>
            <person name="Hu-Tang G.R."/>
            <person name="Wang J.P."/>
            <person name="Wang J.H."/>
            <person name="Sun Y.H."/>
            <person name="Ni S.B."/>
            <person name="Chen W.B."/>
            <person name="Zhang X.C."/>
            <person name="Jiao Y.N."/>
            <person name="Eichler E.E."/>
            <person name="Li G.H."/>
            <person name="Liu X."/>
            <person name="Gao L.Z."/>
        </authorList>
    </citation>
    <scope>NUCLEOTIDE SEQUENCE [LARGE SCALE GENOMIC DNA]</scope>
    <source>
        <strain evidence="14">cv. GT1</strain>
        <tissue evidence="13">Leaf</tissue>
    </source>
</reference>
<accession>A0A6A6K4C8</accession>
<keyword evidence="8" id="KW-0325">Glycoprotein</keyword>
<feature type="compositionally biased region" description="Low complexity" evidence="11">
    <location>
        <begin position="172"/>
        <end position="182"/>
    </location>
</feature>
<keyword evidence="14" id="KW-1185">Reference proteome</keyword>
<dbReference type="Gene3D" id="2.30.180.10">
    <property type="entry name" value="FAS1 domain"/>
    <property type="match status" value="1"/>
</dbReference>
<keyword evidence="7" id="KW-0472">Membrane</keyword>
<keyword evidence="5" id="KW-0732">Signal</keyword>
<evidence type="ECO:0000259" key="12">
    <source>
        <dbReference type="PROSITE" id="PS50213"/>
    </source>
</evidence>
<evidence type="ECO:0000256" key="4">
    <source>
        <dbReference type="ARBA" id="ARBA00022622"/>
    </source>
</evidence>
<dbReference type="GO" id="GO:0005886">
    <property type="term" value="C:plasma membrane"/>
    <property type="evidence" value="ECO:0007669"/>
    <property type="project" value="UniProtKB-SubCell"/>
</dbReference>
<keyword evidence="9" id="KW-0449">Lipoprotein</keyword>
<comment type="subcellular location">
    <subcellularLocation>
        <location evidence="1">Cell membrane</location>
        <topology evidence="1">Lipid-anchor</topology>
        <topology evidence="1">GPI-anchor</topology>
    </subcellularLocation>
</comment>
<comment type="similarity">
    <text evidence="2">Belongs to the fasciclin-like AGP family.</text>
</comment>
<feature type="region of interest" description="Disordered" evidence="11">
    <location>
        <begin position="153"/>
        <end position="237"/>
    </location>
</feature>
<comment type="function">
    <text evidence="10">May be a cell surface adhesion protein.</text>
</comment>
<comment type="caution">
    <text evidence="13">The sequence shown here is derived from an EMBL/GenBank/DDBJ whole genome shotgun (WGS) entry which is preliminary data.</text>
</comment>
<gene>
    <name evidence="13" type="ORF">GH714_012070</name>
</gene>
<dbReference type="FunFam" id="2.30.180.10:FF:000015">
    <property type="entry name" value="Fasciclin-like arabinogalactan protein 3"/>
    <property type="match status" value="1"/>
</dbReference>
<dbReference type="InterPro" id="IPR000782">
    <property type="entry name" value="FAS1_domain"/>
</dbReference>
<keyword evidence="4" id="KW-0336">GPI-anchor</keyword>
<dbReference type="Proteomes" id="UP000467840">
    <property type="component" value="Chromosome 12"/>
</dbReference>
<feature type="domain" description="FAS1" evidence="12">
    <location>
        <begin position="2"/>
        <end position="147"/>
    </location>
</feature>
<evidence type="ECO:0000256" key="5">
    <source>
        <dbReference type="ARBA" id="ARBA00022729"/>
    </source>
</evidence>
<evidence type="ECO:0000256" key="1">
    <source>
        <dbReference type="ARBA" id="ARBA00004609"/>
    </source>
</evidence>
<name>A0A6A6K4C8_HEVBR</name>
<evidence type="ECO:0000256" key="3">
    <source>
        <dbReference type="ARBA" id="ARBA00022475"/>
    </source>
</evidence>
<dbReference type="GO" id="GO:0098552">
    <property type="term" value="C:side of membrane"/>
    <property type="evidence" value="ECO:0007669"/>
    <property type="project" value="UniProtKB-KW"/>
</dbReference>
<dbReference type="InterPro" id="IPR036378">
    <property type="entry name" value="FAS1_dom_sf"/>
</dbReference>
<dbReference type="PANTHER" id="PTHR32382">
    <property type="entry name" value="FASCICLIN-LIKE ARABINOGALACTAN PROTEIN"/>
    <property type="match status" value="1"/>
</dbReference>
<evidence type="ECO:0000256" key="10">
    <source>
        <dbReference type="ARBA" id="ARBA00024686"/>
    </source>
</evidence>
<evidence type="ECO:0000256" key="8">
    <source>
        <dbReference type="ARBA" id="ARBA00023180"/>
    </source>
</evidence>
<protein>
    <recommendedName>
        <fullName evidence="12">FAS1 domain-containing protein</fullName>
    </recommendedName>
</protein>
<dbReference type="InterPro" id="IPR033254">
    <property type="entry name" value="Plant_FLA"/>
</dbReference>
<evidence type="ECO:0000256" key="2">
    <source>
        <dbReference type="ARBA" id="ARBA00007843"/>
    </source>
</evidence>
<evidence type="ECO:0000313" key="14">
    <source>
        <dbReference type="Proteomes" id="UP000467840"/>
    </source>
</evidence>
<evidence type="ECO:0000256" key="7">
    <source>
        <dbReference type="ARBA" id="ARBA00023136"/>
    </source>
</evidence>
<dbReference type="AlphaFoldDB" id="A0A6A6K4C8"/>
<dbReference type="Pfam" id="PF02469">
    <property type="entry name" value="Fasciclin"/>
    <property type="match status" value="1"/>
</dbReference>